<evidence type="ECO:0000256" key="1">
    <source>
        <dbReference type="ARBA" id="ARBA00001274"/>
    </source>
</evidence>
<dbReference type="PANTHER" id="PTHR48078:SF6">
    <property type="entry name" value="L-THREONINE DEHYDRATASE CATABOLIC TDCB"/>
    <property type="match status" value="1"/>
</dbReference>
<dbReference type="AlphaFoldDB" id="A0A537JDU2"/>
<evidence type="ECO:0000256" key="4">
    <source>
        <dbReference type="ARBA" id="ARBA00012096"/>
    </source>
</evidence>
<evidence type="ECO:0000256" key="2">
    <source>
        <dbReference type="ARBA" id="ARBA00001933"/>
    </source>
</evidence>
<evidence type="ECO:0000313" key="11">
    <source>
        <dbReference type="EMBL" id="TMI81714.1"/>
    </source>
</evidence>
<dbReference type="SUPFAM" id="SSF53686">
    <property type="entry name" value="Tryptophan synthase beta subunit-like PLP-dependent enzymes"/>
    <property type="match status" value="1"/>
</dbReference>
<protein>
    <recommendedName>
        <fullName evidence="4">threonine ammonia-lyase</fullName>
        <ecNumber evidence="4">4.3.1.19</ecNumber>
    </recommendedName>
    <alternativeName>
        <fullName evidence="8">Threonine deaminase</fullName>
    </alternativeName>
</protein>
<dbReference type="EC" id="4.3.1.19" evidence="4"/>
<evidence type="ECO:0000259" key="10">
    <source>
        <dbReference type="Pfam" id="PF00291"/>
    </source>
</evidence>
<dbReference type="InterPro" id="IPR050147">
    <property type="entry name" value="Ser/Thr_Dehydratase"/>
</dbReference>
<comment type="catalytic activity">
    <reaction evidence="1">
        <text>L-threonine = 2-oxobutanoate + NH4(+)</text>
        <dbReference type="Rhea" id="RHEA:22108"/>
        <dbReference type="ChEBI" id="CHEBI:16763"/>
        <dbReference type="ChEBI" id="CHEBI:28938"/>
        <dbReference type="ChEBI" id="CHEBI:57926"/>
        <dbReference type="EC" id="4.3.1.19"/>
    </reaction>
</comment>
<evidence type="ECO:0000256" key="3">
    <source>
        <dbReference type="ARBA" id="ARBA00010869"/>
    </source>
</evidence>
<dbReference type="GO" id="GO:0003941">
    <property type="term" value="F:L-serine ammonia-lyase activity"/>
    <property type="evidence" value="ECO:0007669"/>
    <property type="project" value="TreeGrafter"/>
</dbReference>
<sequence>MEIMCGRSSMSARGAAEASNGGGGRIEGIPTMVDLLEARALVNRYLRPTPLHFSHGLSRLSGCEVYVKYENCSPIRSFKARGALYSLWRLTADERRAGAITESTGNHGQGIAYAGKMLGIPATIVVPSITPELKRQAIRSFGGELCVFGDNMSDTGPQTRKMAAESGKTLIEDGADGGLMAGAATIAWEILQDLPDVQVMVVPVGSGNLIAATCLVAKRLNPAIRVVGVQAEGAAAAALSLKRGSIVQSSIDTFAEGIADSAPGPLAFEVLKKDVDEIALVSDKEIGQSIVTVLSETGHVAEGAGAAAFAALEKYGSKWAGLKVVPILSGGNLPVERLHSFLHR</sequence>
<feature type="domain" description="Tryptophan synthase beta chain-like PALP" evidence="10">
    <location>
        <begin position="45"/>
        <end position="330"/>
    </location>
</feature>
<dbReference type="Pfam" id="PF00291">
    <property type="entry name" value="PALP"/>
    <property type="match status" value="1"/>
</dbReference>
<dbReference type="PANTHER" id="PTHR48078">
    <property type="entry name" value="THREONINE DEHYDRATASE, MITOCHONDRIAL-RELATED"/>
    <property type="match status" value="1"/>
</dbReference>
<accession>A0A537JDU2</accession>
<evidence type="ECO:0000256" key="6">
    <source>
        <dbReference type="ARBA" id="ARBA00023239"/>
    </source>
</evidence>
<dbReference type="InterPro" id="IPR001926">
    <property type="entry name" value="TrpB-like_PALP"/>
</dbReference>
<evidence type="ECO:0000256" key="9">
    <source>
        <dbReference type="SAM" id="MobiDB-lite"/>
    </source>
</evidence>
<dbReference type="InterPro" id="IPR036052">
    <property type="entry name" value="TrpB-like_PALP_sf"/>
</dbReference>
<dbReference type="FunFam" id="3.40.50.1100:FF:000005">
    <property type="entry name" value="Threonine dehydratase catabolic"/>
    <property type="match status" value="1"/>
</dbReference>
<gene>
    <name evidence="11" type="ORF">E6H04_06080</name>
</gene>
<dbReference type="GO" id="GO:0009097">
    <property type="term" value="P:isoleucine biosynthetic process"/>
    <property type="evidence" value="ECO:0007669"/>
    <property type="project" value="TreeGrafter"/>
</dbReference>
<keyword evidence="6" id="KW-0456">Lyase</keyword>
<comment type="function">
    <text evidence="7">Catalyzes the anaerobic formation of alpha-ketobutyrate and ammonia from threonine in a two-step reaction. The first step involved a dehydration of threonine and a production of enamine intermediates (aminocrotonate), which tautomerizes to its imine form (iminobutyrate). Both intermediates are unstable and short-lived. The second step is the nonenzymatic hydrolysis of the enamine/imine intermediates to form 2-ketobutyrate and free ammonia. In the low water environment of the cell, the second step is accelerated by RidA.</text>
</comment>
<dbReference type="CDD" id="cd01562">
    <property type="entry name" value="Thr-dehyd"/>
    <property type="match status" value="1"/>
</dbReference>
<keyword evidence="5" id="KW-0663">Pyridoxal phosphate</keyword>
<evidence type="ECO:0000256" key="8">
    <source>
        <dbReference type="ARBA" id="ARBA00031427"/>
    </source>
</evidence>
<comment type="similarity">
    <text evidence="3">Belongs to the serine/threonine dehydratase family.</text>
</comment>
<evidence type="ECO:0000313" key="12">
    <source>
        <dbReference type="Proteomes" id="UP000320048"/>
    </source>
</evidence>
<dbReference type="GO" id="GO:0004794">
    <property type="term" value="F:threonine deaminase activity"/>
    <property type="evidence" value="ECO:0007669"/>
    <property type="project" value="UniProtKB-EC"/>
</dbReference>
<dbReference type="GO" id="GO:0006565">
    <property type="term" value="P:L-serine catabolic process"/>
    <property type="evidence" value="ECO:0007669"/>
    <property type="project" value="TreeGrafter"/>
</dbReference>
<comment type="caution">
    <text evidence="11">The sequence shown here is derived from an EMBL/GenBank/DDBJ whole genome shotgun (WGS) entry which is preliminary data.</text>
</comment>
<dbReference type="Proteomes" id="UP000320048">
    <property type="component" value="Unassembled WGS sequence"/>
</dbReference>
<proteinExistence type="inferred from homology"/>
<feature type="region of interest" description="Disordered" evidence="9">
    <location>
        <begin position="1"/>
        <end position="21"/>
    </location>
</feature>
<reference evidence="11 12" key="1">
    <citation type="journal article" date="2019" name="Nat. Microbiol.">
        <title>Mediterranean grassland soil C-N compound turnover is dependent on rainfall and depth, and is mediated by genomically divergent microorganisms.</title>
        <authorList>
            <person name="Diamond S."/>
            <person name="Andeer P.F."/>
            <person name="Li Z."/>
            <person name="Crits-Christoph A."/>
            <person name="Burstein D."/>
            <person name="Anantharaman K."/>
            <person name="Lane K.R."/>
            <person name="Thomas B.C."/>
            <person name="Pan C."/>
            <person name="Northen T.R."/>
            <person name="Banfield J.F."/>
        </authorList>
    </citation>
    <scope>NUCLEOTIDE SEQUENCE [LARGE SCALE GENOMIC DNA]</scope>
    <source>
        <strain evidence="11">NP_7</strain>
    </source>
</reference>
<organism evidence="11 12">
    <name type="scientific">Candidatus Segetimicrobium genomatis</name>
    <dbReference type="NCBI Taxonomy" id="2569760"/>
    <lineage>
        <taxon>Bacteria</taxon>
        <taxon>Bacillati</taxon>
        <taxon>Candidatus Sysuimicrobiota</taxon>
        <taxon>Candidatus Sysuimicrobiia</taxon>
        <taxon>Candidatus Sysuimicrobiales</taxon>
        <taxon>Candidatus Segetimicrobiaceae</taxon>
        <taxon>Candidatus Segetimicrobium</taxon>
    </lineage>
</organism>
<dbReference type="Gene3D" id="3.40.50.1100">
    <property type="match status" value="2"/>
</dbReference>
<evidence type="ECO:0000256" key="7">
    <source>
        <dbReference type="ARBA" id="ARBA00025527"/>
    </source>
</evidence>
<dbReference type="GO" id="GO:0006567">
    <property type="term" value="P:L-threonine catabolic process"/>
    <property type="evidence" value="ECO:0007669"/>
    <property type="project" value="TreeGrafter"/>
</dbReference>
<dbReference type="EMBL" id="VBAO01000159">
    <property type="protein sequence ID" value="TMI81714.1"/>
    <property type="molecule type" value="Genomic_DNA"/>
</dbReference>
<name>A0A537JDU2_9BACT</name>
<comment type="cofactor">
    <cofactor evidence="2">
        <name>pyridoxal 5'-phosphate</name>
        <dbReference type="ChEBI" id="CHEBI:597326"/>
    </cofactor>
</comment>
<evidence type="ECO:0000256" key="5">
    <source>
        <dbReference type="ARBA" id="ARBA00022898"/>
    </source>
</evidence>